<evidence type="ECO:0000259" key="5">
    <source>
        <dbReference type="PROSITE" id="PS51184"/>
    </source>
</evidence>
<feature type="region of interest" description="Disordered" evidence="3">
    <location>
        <begin position="1380"/>
        <end position="1467"/>
    </location>
</feature>
<dbReference type="Pfam" id="PF02928">
    <property type="entry name" value="zf-C5HC2"/>
    <property type="match status" value="1"/>
</dbReference>
<dbReference type="PROSITE" id="PS51183">
    <property type="entry name" value="JMJN"/>
    <property type="match status" value="1"/>
</dbReference>
<dbReference type="Pfam" id="PF02373">
    <property type="entry name" value="JmjC"/>
    <property type="match status" value="1"/>
</dbReference>
<feature type="region of interest" description="Disordered" evidence="3">
    <location>
        <begin position="141"/>
        <end position="178"/>
    </location>
</feature>
<dbReference type="PROSITE" id="PS51184">
    <property type="entry name" value="JMJC"/>
    <property type="match status" value="1"/>
</dbReference>
<protein>
    <recommendedName>
        <fullName evidence="8">JmjC domain-containing protein</fullName>
    </recommendedName>
</protein>
<keyword evidence="1" id="KW-0479">Metal-binding</keyword>
<dbReference type="InterPro" id="IPR003347">
    <property type="entry name" value="JmjC_dom"/>
</dbReference>
<feature type="region of interest" description="Disordered" evidence="3">
    <location>
        <begin position="975"/>
        <end position="1049"/>
    </location>
</feature>
<evidence type="ECO:0000256" key="2">
    <source>
        <dbReference type="ARBA" id="ARBA00023004"/>
    </source>
</evidence>
<accession>A0ABY8TVW6</accession>
<evidence type="ECO:0000313" key="7">
    <source>
        <dbReference type="Proteomes" id="UP001244341"/>
    </source>
</evidence>
<dbReference type="SMART" id="SM00545">
    <property type="entry name" value="JmjN"/>
    <property type="match status" value="1"/>
</dbReference>
<keyword evidence="2" id="KW-0408">Iron</keyword>
<dbReference type="Pfam" id="PF02375">
    <property type="entry name" value="JmjN"/>
    <property type="match status" value="1"/>
</dbReference>
<feature type="compositionally biased region" description="Low complexity" evidence="3">
    <location>
        <begin position="975"/>
        <end position="994"/>
    </location>
</feature>
<feature type="domain" description="JmjN" evidence="4">
    <location>
        <begin position="582"/>
        <end position="624"/>
    </location>
</feature>
<feature type="region of interest" description="Disordered" evidence="3">
    <location>
        <begin position="452"/>
        <end position="510"/>
    </location>
</feature>
<sequence length="1581" mass="165008">MPPKVPILAAYDWGEGAANQQQLTSSYKPCHAEAPISRYKVVKGVVYVDHDHSDARYKQYRDGFLEQLVLAMFLYKDFPDVDLVVDFTDHPQLCDQHIPFLRFSIFNASGLGPAQQQQQYNITDLLAPAWLTPECLGVGAQPGTYRRRKRQPLRVTSDEDRESDDGGTAAERHPGGVQTAAAAAAAAAAVDEDSSARQLHLSRTAMHWNAPARRAALAQDDAADSAAATAGDDGSSEAALDNPAMKARAFRALAYLLHGEAVGLEAWASCAATLSLDGYGPPFRLPQQLLLPSAVLKQASPYQSWLDWDLQPGVHYQQFAYDLSDVEEKAFAMLGMEGERSGTKREETSNGAAAVDAAWAELRGMAAAAHSAVAAKEAARAQNHSERTSSMLPHSNGSEGSHQQQDPDGDMHEAAAAAMGADQGRGRRSRAGAGGRLRDLLQQEAKDLRTLEAEADQETEALAEASKAKRKTLDGAKQMPTKQQQQQSPKPSQPLPQPLVEHGNGLTDEVDAGTAHLNKRRCRALQDDLSKQQQVEFMLGCDSCSFDQQAGCSACRSNPLAWRPMARWQPDAGRVQVELPEAPTFRPTAEEFADPFGYIMAVYDEIAKQHGICKIIPPEGWAAPDAAALLQGLQFAAQRQFVSHLCMRAAPPVAAAAAAAGMEQQDAHGRHLQLHWDSASEQESLQLLLGQDTALLAQLDALAEAGPGAAASPAAGRDAAAGAAADASEQHPSIEQIEAELGSCLAVSGWRCEQQGLYCLQHMHSGAPQVWYAVPGQAGEAFEVAVADCLPQLAAADSLLLARQPVAVSPNELSARGLPVSRLVQEPGSFVLALPGAFTCSVATGFCAAEGLGLAPWDWLGHGCDAARKARLQGRRAAFSMDQLLVALVSAAKQVAAAHGLGGGEPEEEQQEHAEAVAAAAMAALQARLARQERRGARQAAAAAAAEAQAATAAAAAAATDGLASTDAAPADGAAAAAATPAAADGDPADPAAAEGEEEAEEAKTPTAAAAAKAGKSPQPGSAKRSSKAAAKPAAAEEDLQQDAPAAAAAGQAAAADGAVAAAADGGQQLGTSEAAAAAGSEHQQLAAAAAAAAAADDVPSDAENSEDELLLDWLDGVAAAGAAAAAGGRFDLRIDLESSDSELESGSGEDDDEAAGQPAAAAAGAGADAAAEGDNHQQQQQQGGAAASWCERWAAGVKQRSVAKPALMAAAGELVLRIEEEQGRQQAALLFGVGREQRMHGSPQLPDAAGCHTDTSGCVCEACQCDLWLSAVVSSEAPGRTVCPEHSAALAATPASCSLLFRHSLEELQRLVFEAAVLFPAVEGYIKAAQQRLRQRPWMRVKSLGPLAEAGQGLAAPRCPELKPGGREPATPVADWLQPLQQQQQQQQQQQVYQPYPQQQQPRASKTGRARQQQREKDKDYDWEVDMESGQQGSAGKGYKGAKAGSRADGKGGKPIKHPKSSSYEPKRTMAKAVLLVCFGLLVASELLINAAATPDTNELQQGRTLLQKANKRGRKEYTALAAAPGAKTGTDKVPAAPQAKMAPAATASMVPKKAAVPAAKAATASAPVKTGSRLLLSHV</sequence>
<feature type="region of interest" description="Disordered" evidence="3">
    <location>
        <begin position="216"/>
        <end position="239"/>
    </location>
</feature>
<evidence type="ECO:0000256" key="3">
    <source>
        <dbReference type="SAM" id="MobiDB-lite"/>
    </source>
</evidence>
<feature type="domain" description="JmjC" evidence="5">
    <location>
        <begin position="691"/>
        <end position="871"/>
    </location>
</feature>
<dbReference type="InterPro" id="IPR004198">
    <property type="entry name" value="Znf_C5HC2"/>
</dbReference>
<dbReference type="InterPro" id="IPR003349">
    <property type="entry name" value="JmjN"/>
</dbReference>
<keyword evidence="7" id="KW-1185">Reference proteome</keyword>
<organism evidence="6 7">
    <name type="scientific">Tetradesmus obliquus</name>
    <name type="common">Green alga</name>
    <name type="synonym">Acutodesmus obliquus</name>
    <dbReference type="NCBI Taxonomy" id="3088"/>
    <lineage>
        <taxon>Eukaryota</taxon>
        <taxon>Viridiplantae</taxon>
        <taxon>Chlorophyta</taxon>
        <taxon>core chlorophytes</taxon>
        <taxon>Chlorophyceae</taxon>
        <taxon>CS clade</taxon>
        <taxon>Sphaeropleales</taxon>
        <taxon>Scenedesmaceae</taxon>
        <taxon>Tetradesmus</taxon>
    </lineage>
</organism>
<proteinExistence type="predicted"/>
<feature type="compositionally biased region" description="Basic and acidic residues" evidence="3">
    <location>
        <begin position="377"/>
        <end position="387"/>
    </location>
</feature>
<feature type="compositionally biased region" description="Low complexity" evidence="3">
    <location>
        <begin position="1005"/>
        <end position="1034"/>
    </location>
</feature>
<evidence type="ECO:0000259" key="4">
    <source>
        <dbReference type="PROSITE" id="PS51183"/>
    </source>
</evidence>
<evidence type="ECO:0000313" key="6">
    <source>
        <dbReference type="EMBL" id="WIA13009.1"/>
    </source>
</evidence>
<dbReference type="EMBL" id="CP126211">
    <property type="protein sequence ID" value="WIA13009.1"/>
    <property type="molecule type" value="Genomic_DNA"/>
</dbReference>
<feature type="compositionally biased region" description="Low complexity" evidence="3">
    <location>
        <begin position="1380"/>
        <end position="1403"/>
    </location>
</feature>
<feature type="compositionally biased region" description="Acidic residues" evidence="3">
    <location>
        <begin position="1141"/>
        <end position="1155"/>
    </location>
</feature>
<dbReference type="SMART" id="SM00558">
    <property type="entry name" value="JmjC"/>
    <property type="match status" value="1"/>
</dbReference>
<name>A0ABY8TVW6_TETOB</name>
<feature type="compositionally biased region" description="Polar residues" evidence="3">
    <location>
        <begin position="388"/>
        <end position="406"/>
    </location>
</feature>
<reference evidence="6 7" key="1">
    <citation type="submission" date="2023-05" db="EMBL/GenBank/DDBJ databases">
        <title>A 100% complete, gapless, phased diploid assembly of the Scenedesmus obliquus UTEX 3031 genome.</title>
        <authorList>
            <person name="Biondi T.C."/>
            <person name="Hanschen E.R."/>
            <person name="Kwon T."/>
            <person name="Eng W."/>
            <person name="Kruse C.P.S."/>
            <person name="Koehler S.I."/>
            <person name="Kunde Y."/>
            <person name="Gleasner C.D."/>
            <person name="You Mak K.T."/>
            <person name="Polle J."/>
            <person name="Hovde B.T."/>
            <person name="Starkenburg S.R."/>
        </authorList>
    </citation>
    <scope>NUCLEOTIDE SEQUENCE [LARGE SCALE GENOMIC DNA]</scope>
    <source>
        <strain evidence="6 7">DOE0152z</strain>
    </source>
</reference>
<dbReference type="Proteomes" id="UP001244341">
    <property type="component" value="Chromosome 4b"/>
</dbReference>
<dbReference type="PANTHER" id="PTHR10694">
    <property type="entry name" value="LYSINE-SPECIFIC DEMETHYLASE"/>
    <property type="match status" value="1"/>
</dbReference>
<feature type="region of interest" description="Disordered" evidence="3">
    <location>
        <begin position="375"/>
        <end position="437"/>
    </location>
</feature>
<evidence type="ECO:0000256" key="1">
    <source>
        <dbReference type="ARBA" id="ARBA00022723"/>
    </source>
</evidence>
<evidence type="ECO:0008006" key="8">
    <source>
        <dbReference type="Google" id="ProtNLM"/>
    </source>
</evidence>
<dbReference type="Gene3D" id="2.60.120.650">
    <property type="entry name" value="Cupin"/>
    <property type="match status" value="2"/>
</dbReference>
<feature type="region of interest" description="Disordered" evidence="3">
    <location>
        <begin position="1141"/>
        <end position="1186"/>
    </location>
</feature>
<dbReference type="PANTHER" id="PTHR10694:SF33">
    <property type="entry name" value="LYSINE-SPECIFIC DEMETHYLASE 5"/>
    <property type="match status" value="1"/>
</dbReference>
<feature type="compositionally biased region" description="Low complexity" evidence="3">
    <location>
        <begin position="1156"/>
        <end position="1186"/>
    </location>
</feature>
<feature type="compositionally biased region" description="Basic and acidic residues" evidence="3">
    <location>
        <begin position="1414"/>
        <end position="1423"/>
    </location>
</feature>
<gene>
    <name evidence="6" type="ORF">OEZ85_006619</name>
</gene>